<gene>
    <name evidence="2" type="ORF">DLK05_05835</name>
</gene>
<dbReference type="RefSeq" id="WP_127343054.1">
    <property type="nucleotide sequence ID" value="NZ_RJJX01000005.1"/>
</dbReference>
<dbReference type="EMBL" id="RJJX01000005">
    <property type="protein sequence ID" value="RUT78999.1"/>
    <property type="molecule type" value="Genomic_DNA"/>
</dbReference>
<dbReference type="AlphaFoldDB" id="A0A434AX55"/>
<dbReference type="Pfam" id="PF00144">
    <property type="entry name" value="Beta-lactamase"/>
    <property type="match status" value="1"/>
</dbReference>
<reference evidence="2 3" key="1">
    <citation type="submission" date="2018-11" db="EMBL/GenBank/DDBJ databases">
        <title>Parancylomarina longa gen. nov., sp. nov., isolated from sediments of southern Okinawa.</title>
        <authorList>
            <person name="Fu T."/>
        </authorList>
    </citation>
    <scope>NUCLEOTIDE SEQUENCE [LARGE SCALE GENOMIC DNA]</scope>
    <source>
        <strain evidence="2 3">T3-2 S1-C</strain>
    </source>
</reference>
<evidence type="ECO:0000313" key="2">
    <source>
        <dbReference type="EMBL" id="RUT78999.1"/>
    </source>
</evidence>
<dbReference type="InterPro" id="IPR052907">
    <property type="entry name" value="Beta-lactamase/esterase"/>
</dbReference>
<dbReference type="OrthoDB" id="9805821at2"/>
<protein>
    <submittedName>
        <fullName evidence="2">Class A beta-lactamase-related serine hydrolase</fullName>
    </submittedName>
</protein>
<accession>A0A434AX55</accession>
<dbReference type="SUPFAM" id="SSF56601">
    <property type="entry name" value="beta-lactamase/transpeptidase-like"/>
    <property type="match status" value="1"/>
</dbReference>
<sequence length="389" mass="42633">MEINKKYPKCETTDTTVPVYGKCDDKFQAVRDAFLANFAESGEVGARVTVIQGEETVVDLWGGYIDEDKTQEWREDTLVNTMSISKGITAMAAHLLAERGLLDYEAPVAKYWPEFGQAGKDKITVRQLLSHQASLVYAEDAEPGDALDFDGYSTKLAAQAPNWEPGTSPAYHSMTIGFLVGTLVKRIDGRPIEQFIREELVEPLQADYILGCTDEDVKRVAPTIFNPENEMMSGGLINEKTMPCFKLLPPDPMFFATPLHWKSVNPSSSGVTNACGIARLFAPMANGGTFNGAKLYSPETIAAMSEVQWHEQDSLFGNEFRVTMGFLLNIDFNYYGREGNVGSAGAGGFVGFADSENHLSFGYTPVRMTTGSGIGNESKRIIDALYASL</sequence>
<dbReference type="Proteomes" id="UP000282985">
    <property type="component" value="Unassembled WGS sequence"/>
</dbReference>
<proteinExistence type="predicted"/>
<feature type="domain" description="Beta-lactamase-related" evidence="1">
    <location>
        <begin position="39"/>
        <end position="362"/>
    </location>
</feature>
<evidence type="ECO:0000259" key="1">
    <source>
        <dbReference type="Pfam" id="PF00144"/>
    </source>
</evidence>
<dbReference type="GO" id="GO:0016787">
    <property type="term" value="F:hydrolase activity"/>
    <property type="evidence" value="ECO:0007669"/>
    <property type="project" value="UniProtKB-KW"/>
</dbReference>
<dbReference type="Gene3D" id="3.40.710.10">
    <property type="entry name" value="DD-peptidase/beta-lactamase superfamily"/>
    <property type="match status" value="1"/>
</dbReference>
<dbReference type="InterPro" id="IPR012338">
    <property type="entry name" value="Beta-lactam/transpept-like"/>
</dbReference>
<comment type="caution">
    <text evidence="2">The sequence shown here is derived from an EMBL/GenBank/DDBJ whole genome shotgun (WGS) entry which is preliminary data.</text>
</comment>
<evidence type="ECO:0000313" key="3">
    <source>
        <dbReference type="Proteomes" id="UP000282985"/>
    </source>
</evidence>
<dbReference type="PANTHER" id="PTHR43319:SF3">
    <property type="entry name" value="BETA-LACTAMASE-RELATED DOMAIN-CONTAINING PROTEIN"/>
    <property type="match status" value="1"/>
</dbReference>
<dbReference type="InterPro" id="IPR001466">
    <property type="entry name" value="Beta-lactam-related"/>
</dbReference>
<keyword evidence="3" id="KW-1185">Reference proteome</keyword>
<dbReference type="PANTHER" id="PTHR43319">
    <property type="entry name" value="BETA-LACTAMASE-RELATED"/>
    <property type="match status" value="1"/>
</dbReference>
<name>A0A434AX55_9BACT</name>
<organism evidence="2 3">
    <name type="scientific">Ancylomarina longa</name>
    <dbReference type="NCBI Taxonomy" id="2487017"/>
    <lineage>
        <taxon>Bacteria</taxon>
        <taxon>Pseudomonadati</taxon>
        <taxon>Bacteroidota</taxon>
        <taxon>Bacteroidia</taxon>
        <taxon>Marinilabiliales</taxon>
        <taxon>Marinifilaceae</taxon>
        <taxon>Ancylomarina</taxon>
    </lineage>
</organism>
<keyword evidence="2" id="KW-0378">Hydrolase</keyword>